<feature type="region of interest" description="Disordered" evidence="1">
    <location>
        <begin position="183"/>
        <end position="214"/>
    </location>
</feature>
<dbReference type="OrthoDB" id="7065319at2"/>
<dbReference type="InterPro" id="IPR021364">
    <property type="entry name" value="DUF2857"/>
</dbReference>
<protein>
    <submittedName>
        <fullName evidence="2">DUF2857 domain-containing protein</fullName>
    </submittedName>
</protein>
<comment type="caution">
    <text evidence="2">The sequence shown here is derived from an EMBL/GenBank/DDBJ whole genome shotgun (WGS) entry which is preliminary data.</text>
</comment>
<evidence type="ECO:0000313" key="2">
    <source>
        <dbReference type="EMBL" id="RCV86893.1"/>
    </source>
</evidence>
<reference evidence="2 3" key="1">
    <citation type="submission" date="2018-07" db="EMBL/GenBank/DDBJ databases">
        <title>Halomonas montanilacus sp. nov., isolated from Lake Pengyan on Tibetan Plateau.</title>
        <authorList>
            <person name="Lu H."/>
            <person name="Xing P."/>
            <person name="Wu Q."/>
        </authorList>
    </citation>
    <scope>NUCLEOTIDE SEQUENCE [LARGE SCALE GENOMIC DNA]</scope>
    <source>
        <strain evidence="2 3">PYC7W</strain>
    </source>
</reference>
<feature type="compositionally biased region" description="Acidic residues" evidence="1">
    <location>
        <begin position="191"/>
        <end position="200"/>
    </location>
</feature>
<evidence type="ECO:0000256" key="1">
    <source>
        <dbReference type="SAM" id="MobiDB-lite"/>
    </source>
</evidence>
<organism evidence="2 3">
    <name type="scientific">Billgrantia montanilacus</name>
    <dbReference type="NCBI Taxonomy" id="2282305"/>
    <lineage>
        <taxon>Bacteria</taxon>
        <taxon>Pseudomonadati</taxon>
        <taxon>Pseudomonadota</taxon>
        <taxon>Gammaproteobacteria</taxon>
        <taxon>Oceanospirillales</taxon>
        <taxon>Halomonadaceae</taxon>
        <taxon>Billgrantia</taxon>
    </lineage>
</organism>
<proteinExistence type="predicted"/>
<dbReference type="Proteomes" id="UP000252405">
    <property type="component" value="Unassembled WGS sequence"/>
</dbReference>
<dbReference type="AlphaFoldDB" id="A0A368TUS5"/>
<dbReference type="RefSeq" id="WP_114480518.1">
    <property type="nucleotide sequence ID" value="NZ_QPII01000019.1"/>
</dbReference>
<dbReference type="Pfam" id="PF11198">
    <property type="entry name" value="DUF2857"/>
    <property type="match status" value="1"/>
</dbReference>
<keyword evidence="3" id="KW-1185">Reference proteome</keyword>
<evidence type="ECO:0000313" key="3">
    <source>
        <dbReference type="Proteomes" id="UP000252405"/>
    </source>
</evidence>
<dbReference type="EMBL" id="QPII01000019">
    <property type="protein sequence ID" value="RCV86893.1"/>
    <property type="molecule type" value="Genomic_DNA"/>
</dbReference>
<sequence length="214" mass="24020">MSMRTLTHALLAQAIGYVREGNMRRARALGFSDDELRELRRMSATDLASLASDGPAVCRLSVDHEMLLAIMRRLTQDQDRELQIDRCLALGASVQMMGDFFGLTGNDCSTRRSLLGLETRQGRLAMPAEEDEHDAWHRWQQIAQEPQDPQRAPEDIRGMMVLAEETGIPLAVVWHLVKAWTSPDEPLSELPQDEPDEDTSEESHLAGGRVWAAM</sequence>
<accession>A0A368TUS5</accession>
<gene>
    <name evidence="2" type="ORF">DU505_18860</name>
</gene>
<name>A0A368TUS5_9GAMM</name>